<dbReference type="Proteomes" id="UP000183685">
    <property type="component" value="Unassembled WGS sequence"/>
</dbReference>
<gene>
    <name evidence="1" type="ORF">SAMN04488071_1985</name>
</gene>
<dbReference type="EMBL" id="FNAK01000004">
    <property type="protein sequence ID" value="SDE06897.1"/>
    <property type="molecule type" value="Genomic_DNA"/>
</dbReference>
<dbReference type="STRING" id="637679.GCA_001550055_01871"/>
<proteinExistence type="predicted"/>
<accession>A0A1G6ZXE0</accession>
<evidence type="ECO:0000313" key="1">
    <source>
        <dbReference type="EMBL" id="SDE06897.1"/>
    </source>
</evidence>
<evidence type="ECO:0000313" key="2">
    <source>
        <dbReference type="Proteomes" id="UP000183685"/>
    </source>
</evidence>
<evidence type="ECO:0008006" key="3">
    <source>
        <dbReference type="Google" id="ProtNLM"/>
    </source>
</evidence>
<sequence>MIPTVIGSAIDEVLHASFTGINLFDFLPEEIAVRLDAYYSNITDTPCGGYVERTLASDSGLLKGYQTTLFPLVGAEGKVDRLIGIVSVMKTDPLMDHFGKPRDVQTVAITKEEYIDIGFGIPASV</sequence>
<organism evidence="1 2">
    <name type="scientific">Kordiimonas lacus</name>
    <dbReference type="NCBI Taxonomy" id="637679"/>
    <lineage>
        <taxon>Bacteria</taxon>
        <taxon>Pseudomonadati</taxon>
        <taxon>Pseudomonadota</taxon>
        <taxon>Alphaproteobacteria</taxon>
        <taxon>Kordiimonadales</taxon>
        <taxon>Kordiimonadaceae</taxon>
        <taxon>Kordiimonas</taxon>
    </lineage>
</organism>
<reference evidence="1 2" key="1">
    <citation type="submission" date="2016-10" db="EMBL/GenBank/DDBJ databases">
        <authorList>
            <person name="de Groot N.N."/>
        </authorList>
    </citation>
    <scope>NUCLEOTIDE SEQUENCE [LARGE SCALE GENOMIC DNA]</scope>
    <source>
        <strain evidence="1 2">CGMCC 1.9109</strain>
    </source>
</reference>
<name>A0A1G6ZXE0_9PROT</name>
<dbReference type="AlphaFoldDB" id="A0A1G6ZXE0"/>
<protein>
    <recommendedName>
        <fullName evidence="3">PAS domain-containing protein</fullName>
    </recommendedName>
</protein>
<keyword evidence="2" id="KW-1185">Reference proteome</keyword>